<dbReference type="Pfam" id="PF02719">
    <property type="entry name" value="Polysacc_synt_2"/>
    <property type="match status" value="1"/>
</dbReference>
<organism evidence="4 5">
    <name type="scientific">Parabacteroides gordonii MS-1 = DSM 23371</name>
    <dbReference type="NCBI Taxonomy" id="1203610"/>
    <lineage>
        <taxon>Bacteria</taxon>
        <taxon>Pseudomonadati</taxon>
        <taxon>Bacteroidota</taxon>
        <taxon>Bacteroidia</taxon>
        <taxon>Bacteroidales</taxon>
        <taxon>Tannerellaceae</taxon>
        <taxon>Parabacteroides</taxon>
    </lineage>
</organism>
<dbReference type="SUPFAM" id="SSF51735">
    <property type="entry name" value="NAD(P)-binding Rossmann-fold domains"/>
    <property type="match status" value="1"/>
</dbReference>
<dbReference type="PANTHER" id="PTHR43318:SF1">
    <property type="entry name" value="POLYSACCHARIDE BIOSYNTHESIS PROTEIN EPSC-RELATED"/>
    <property type="match status" value="1"/>
</dbReference>
<comment type="similarity">
    <text evidence="1">Belongs to the polysaccharide synthase family.</text>
</comment>
<dbReference type="InterPro" id="IPR003869">
    <property type="entry name" value="Polysac_CapD-like"/>
</dbReference>
<dbReference type="STRING" id="1203610.HMPREF1536_04651"/>
<evidence type="ECO:0000313" key="5">
    <source>
        <dbReference type="Proteomes" id="UP000033035"/>
    </source>
</evidence>
<evidence type="ECO:0000259" key="3">
    <source>
        <dbReference type="Pfam" id="PF02719"/>
    </source>
</evidence>
<dbReference type="HOGENOM" id="CLU_013560_5_2_10"/>
<keyword evidence="2" id="KW-0812">Transmembrane</keyword>
<evidence type="ECO:0000313" key="4">
    <source>
        <dbReference type="EMBL" id="KKB49586.1"/>
    </source>
</evidence>
<proteinExistence type="inferred from homology"/>
<dbReference type="Proteomes" id="UP000033035">
    <property type="component" value="Unassembled WGS sequence"/>
</dbReference>
<dbReference type="CDD" id="cd05237">
    <property type="entry name" value="UDP_invert_4-6DH_SDR_e"/>
    <property type="match status" value="1"/>
</dbReference>
<dbReference type="PATRIC" id="fig|1203610.3.peg.4742"/>
<dbReference type="RefSeq" id="WP_028728193.1">
    <property type="nucleotide sequence ID" value="NZ_AUAE01000027.1"/>
</dbReference>
<evidence type="ECO:0000256" key="1">
    <source>
        <dbReference type="ARBA" id="ARBA00007430"/>
    </source>
</evidence>
<gene>
    <name evidence="4" type="ORF">HMPREF1536_04651</name>
</gene>
<protein>
    <recommendedName>
        <fullName evidence="3">Polysaccharide biosynthesis protein CapD-like domain-containing protein</fullName>
    </recommendedName>
</protein>
<dbReference type="AlphaFoldDB" id="A0A0F5IVL0"/>
<dbReference type="EMBL" id="AQHW01000025">
    <property type="protein sequence ID" value="KKB49586.1"/>
    <property type="molecule type" value="Genomic_DNA"/>
</dbReference>
<dbReference type="Gene3D" id="3.40.50.720">
    <property type="entry name" value="NAD(P)-binding Rossmann-like Domain"/>
    <property type="match status" value="2"/>
</dbReference>
<sequence>MNARYLIELFSHVKFLNRWIILSVDLFLSILSTSTSLTFLWFILGTETSNRNLFNILFLSLSYSLISFYFCQTYKGVIRHSAFTETGRFAISSLIKVSLLFLSFHFFTDTYSVHELVLGAVIDLFLTFSILIISRALLIVSYTIIVNSVSSGQGKLLIYQGKNLTSLLFDSSLCDKQMFQMEGFLRFGERQSLRIGKYKVFSIKNQIEFNRLVNQKNIRAILFTDYAIVKEESERLVRYCEKKKVRMLMLPSIDELKKGKINLCNLPEVRIEDLLGREEICINMDEIAASLKGKVVLVTGAAGSIGSELCRQLCTFGLKQLILFDSAETPMHNIRLELEEKFPGLECIPIMGDIRMVDRVESVFKRFCPQYVFHAAAYKHVPLMEENPCEAVHTNVHGTRNVADMAVKYDVEKFIMISTDKAVNPTNVMGASKRLAEIYVQSLSIAISKGLHPGKTRFITTRFGNVLGSNGSVIPRFREQLVKGGPLTVTHPDIIRYFMTIPEACRLVLEAAFMGKGSEIFVFDMGTPVKIADLARRMIELAGLTPGEDIEIKYTGLRPGEKLYEELLATKENTLPTNNAKIYCAQVREYDYNAICTLLSPLIAFAIKVDKMETVRYMKGIVPEFKSRNSEYEVLDKVE</sequence>
<feature type="transmembrane region" description="Helical" evidence="2">
    <location>
        <begin position="20"/>
        <end position="44"/>
    </location>
</feature>
<keyword evidence="5" id="KW-1185">Reference proteome</keyword>
<reference evidence="4 5" key="1">
    <citation type="submission" date="2013-04" db="EMBL/GenBank/DDBJ databases">
        <title>The Genome Sequence of Parabacteroides gordonii DSM 23371.</title>
        <authorList>
            <consortium name="The Broad Institute Genomics Platform"/>
            <person name="Earl A."/>
            <person name="Ward D."/>
            <person name="Feldgarden M."/>
            <person name="Gevers D."/>
            <person name="Martens E."/>
            <person name="Sakamoto M."/>
            <person name="Benno Y."/>
            <person name="Suzuki N."/>
            <person name="Matsunaga N."/>
            <person name="Koshihara K."/>
            <person name="Seki M."/>
            <person name="Komiya H."/>
            <person name="Walker B."/>
            <person name="Young S."/>
            <person name="Zeng Q."/>
            <person name="Gargeya S."/>
            <person name="Fitzgerald M."/>
            <person name="Haas B."/>
            <person name="Abouelleil A."/>
            <person name="Allen A.W."/>
            <person name="Alvarado L."/>
            <person name="Arachchi H.M."/>
            <person name="Berlin A.M."/>
            <person name="Chapman S.B."/>
            <person name="Gainer-Dewar J."/>
            <person name="Goldberg J."/>
            <person name="Griggs A."/>
            <person name="Gujja S."/>
            <person name="Hansen M."/>
            <person name="Howarth C."/>
            <person name="Imamovic A."/>
            <person name="Ireland A."/>
            <person name="Larimer J."/>
            <person name="McCowan C."/>
            <person name="Murphy C."/>
            <person name="Pearson M."/>
            <person name="Poon T.W."/>
            <person name="Priest M."/>
            <person name="Roberts A."/>
            <person name="Saif S."/>
            <person name="Shea T."/>
            <person name="Sisk P."/>
            <person name="Sykes S."/>
            <person name="Wortman J."/>
            <person name="Nusbaum C."/>
            <person name="Birren B."/>
        </authorList>
    </citation>
    <scope>NUCLEOTIDE SEQUENCE [LARGE SCALE GENOMIC DNA]</scope>
    <source>
        <strain evidence="4 5">MS-1</strain>
    </source>
</reference>
<feature type="domain" description="Polysaccharide biosynthesis protein CapD-like" evidence="3">
    <location>
        <begin position="296"/>
        <end position="586"/>
    </location>
</feature>
<accession>A0A0F5IVL0</accession>
<evidence type="ECO:0000256" key="2">
    <source>
        <dbReference type="SAM" id="Phobius"/>
    </source>
</evidence>
<keyword evidence="2" id="KW-1133">Transmembrane helix</keyword>
<keyword evidence="2" id="KW-0472">Membrane</keyword>
<dbReference type="InterPro" id="IPR051203">
    <property type="entry name" value="Polysaccharide_Synthase-Rel"/>
</dbReference>
<dbReference type="PANTHER" id="PTHR43318">
    <property type="entry name" value="UDP-N-ACETYLGLUCOSAMINE 4,6-DEHYDRATASE"/>
    <property type="match status" value="1"/>
</dbReference>
<name>A0A0F5IVL0_9BACT</name>
<comment type="caution">
    <text evidence="4">The sequence shown here is derived from an EMBL/GenBank/DDBJ whole genome shotgun (WGS) entry which is preliminary data.</text>
</comment>
<dbReference type="InterPro" id="IPR036291">
    <property type="entry name" value="NAD(P)-bd_dom_sf"/>
</dbReference>
<feature type="transmembrane region" description="Helical" evidence="2">
    <location>
        <begin position="120"/>
        <end position="145"/>
    </location>
</feature>
<feature type="transmembrane region" description="Helical" evidence="2">
    <location>
        <begin position="56"/>
        <end position="77"/>
    </location>
</feature>